<evidence type="ECO:0000256" key="7">
    <source>
        <dbReference type="ARBA" id="ARBA00034754"/>
    </source>
</evidence>
<dbReference type="GO" id="GO:0003677">
    <property type="term" value="F:DNA binding"/>
    <property type="evidence" value="ECO:0007669"/>
    <property type="project" value="InterPro"/>
</dbReference>
<dbReference type="GO" id="GO:0003887">
    <property type="term" value="F:DNA-directed DNA polymerase activity"/>
    <property type="evidence" value="ECO:0007669"/>
    <property type="project" value="UniProtKB-KW"/>
</dbReference>
<proteinExistence type="inferred from homology"/>
<dbReference type="PANTHER" id="PTHR34388">
    <property type="entry name" value="DNA POLYMERASE III SUBUNIT DELTA"/>
    <property type="match status" value="1"/>
</dbReference>
<evidence type="ECO:0000313" key="11">
    <source>
        <dbReference type="EMBL" id="EHL73510.1"/>
    </source>
</evidence>
<dbReference type="Gene3D" id="1.20.272.10">
    <property type="match status" value="1"/>
</dbReference>
<sequence>MNVWEKIEKRQFSPLYLVYGPETFFMSELKQKLLQYALNEEEMDFNFSSYDLEETPVELAIEDAETLPFLGERRLVVLHNPVFLKAEKSKEKVEHNLKKLLDYIEKPAPYSIVVFAAPYEKLDERKKITKRLKEKAETFEAKKLNEKETMIWIKERAKAKNKEMDDAAVQQLMTLAGMNLMILASEIDKLAMYATETSVIDAGMVERLTAKSLEQNVFSLVDKIVNGKIEEAFEIYYDLLKQNEEPIKLLSIIASQFRLIYQVKELARKGYGQQKIAAILRVHPFRVKLALEKAQKFTEEDLARIIHLLAECDYAMKTSAMDKKMVIELFLLKFFGRNQK</sequence>
<evidence type="ECO:0000256" key="1">
    <source>
        <dbReference type="ARBA" id="ARBA00012417"/>
    </source>
</evidence>
<dbReference type="Gene3D" id="1.10.8.60">
    <property type="match status" value="1"/>
</dbReference>
<dbReference type="PATRIC" id="fig|665952.3.peg.3239"/>
<evidence type="ECO:0000256" key="3">
    <source>
        <dbReference type="ARBA" id="ARBA00022679"/>
    </source>
</evidence>
<evidence type="ECO:0000313" key="12">
    <source>
        <dbReference type="Proteomes" id="UP000011747"/>
    </source>
</evidence>
<evidence type="ECO:0000259" key="10">
    <source>
        <dbReference type="Pfam" id="PF21694"/>
    </source>
</evidence>
<dbReference type="EC" id="2.7.7.7" evidence="1"/>
<name>G9QPX1_9BACI</name>
<keyword evidence="6" id="KW-0239">DNA-directed DNA polymerase</keyword>
<dbReference type="InterPro" id="IPR008921">
    <property type="entry name" value="DNA_pol3_clamp-load_cplx_C"/>
</dbReference>
<dbReference type="NCBIfam" id="TIGR01128">
    <property type="entry name" value="holA"/>
    <property type="match status" value="1"/>
</dbReference>
<dbReference type="SUPFAM" id="SSF48019">
    <property type="entry name" value="post-AAA+ oligomerization domain-like"/>
    <property type="match status" value="1"/>
</dbReference>
<dbReference type="AlphaFoldDB" id="G9QPX1"/>
<evidence type="ECO:0000256" key="4">
    <source>
        <dbReference type="ARBA" id="ARBA00022695"/>
    </source>
</evidence>
<keyword evidence="4" id="KW-0548">Nucleotidyltransferase</keyword>
<dbReference type="InterPro" id="IPR010372">
    <property type="entry name" value="DNA_pol3_delta_N"/>
</dbReference>
<evidence type="ECO:0000256" key="8">
    <source>
        <dbReference type="ARBA" id="ARBA00049244"/>
    </source>
</evidence>
<dbReference type="PANTHER" id="PTHR34388:SF1">
    <property type="entry name" value="DNA POLYMERASE III SUBUNIT DELTA"/>
    <property type="match status" value="1"/>
</dbReference>
<dbReference type="GO" id="GO:0009360">
    <property type="term" value="C:DNA polymerase III complex"/>
    <property type="evidence" value="ECO:0007669"/>
    <property type="project" value="InterPro"/>
</dbReference>
<evidence type="ECO:0000259" key="9">
    <source>
        <dbReference type="Pfam" id="PF06144"/>
    </source>
</evidence>
<comment type="caution">
    <text evidence="11">The sequence shown here is derived from an EMBL/GenBank/DDBJ whole genome shotgun (WGS) entry which is preliminary data.</text>
</comment>
<dbReference type="InterPro" id="IPR048466">
    <property type="entry name" value="DNA_pol3_delta-like_C"/>
</dbReference>
<dbReference type="Proteomes" id="UP000011747">
    <property type="component" value="Unassembled WGS sequence"/>
</dbReference>
<keyword evidence="5" id="KW-0235">DNA replication</keyword>
<dbReference type="GO" id="GO:0006261">
    <property type="term" value="P:DNA-templated DNA replication"/>
    <property type="evidence" value="ECO:0007669"/>
    <property type="project" value="TreeGrafter"/>
</dbReference>
<accession>G9QPX1</accession>
<dbReference type="HOGENOM" id="CLU_044694_4_0_9"/>
<comment type="similarity">
    <text evidence="7">Belongs to the DNA polymerase HolA subunit family.</text>
</comment>
<dbReference type="InterPro" id="IPR005790">
    <property type="entry name" value="DNA_polIII_delta"/>
</dbReference>
<protein>
    <recommendedName>
        <fullName evidence="2">DNA polymerase III subunit delta</fullName>
        <ecNumber evidence="1">2.7.7.7</ecNumber>
    </recommendedName>
</protein>
<keyword evidence="12" id="KW-1185">Reference proteome</keyword>
<dbReference type="EMBL" id="ACWF01000157">
    <property type="protein sequence ID" value="EHL73510.1"/>
    <property type="molecule type" value="Genomic_DNA"/>
</dbReference>
<keyword evidence="3" id="KW-0808">Transferase</keyword>
<evidence type="ECO:0000256" key="5">
    <source>
        <dbReference type="ARBA" id="ARBA00022705"/>
    </source>
</evidence>
<comment type="catalytic activity">
    <reaction evidence="8">
        <text>DNA(n) + a 2'-deoxyribonucleoside 5'-triphosphate = DNA(n+1) + diphosphate</text>
        <dbReference type="Rhea" id="RHEA:22508"/>
        <dbReference type="Rhea" id="RHEA-COMP:17339"/>
        <dbReference type="Rhea" id="RHEA-COMP:17340"/>
        <dbReference type="ChEBI" id="CHEBI:33019"/>
        <dbReference type="ChEBI" id="CHEBI:61560"/>
        <dbReference type="ChEBI" id="CHEBI:173112"/>
        <dbReference type="EC" id="2.7.7.7"/>
    </reaction>
</comment>
<evidence type="ECO:0000256" key="2">
    <source>
        <dbReference type="ARBA" id="ARBA00017703"/>
    </source>
</evidence>
<dbReference type="SUPFAM" id="SSF52540">
    <property type="entry name" value="P-loop containing nucleoside triphosphate hydrolases"/>
    <property type="match status" value="1"/>
</dbReference>
<reference evidence="11 12" key="1">
    <citation type="submission" date="2011-09" db="EMBL/GenBank/DDBJ databases">
        <title>The Genome Sequence of Bacillus smithii 7_3_47FAA.</title>
        <authorList>
            <consortium name="The Broad Institute Genome Sequencing Platform"/>
            <person name="Earl A."/>
            <person name="Ward D."/>
            <person name="Feldgarden M."/>
            <person name="Gevers D."/>
            <person name="Daigneault M."/>
            <person name="Strauss J."/>
            <person name="Allen-Vercoe E."/>
            <person name="Young S.K."/>
            <person name="Zeng Q."/>
            <person name="Gargeya S."/>
            <person name="Fitzgerald M."/>
            <person name="Haas B."/>
            <person name="Abouelleil A."/>
            <person name="Alvarado L."/>
            <person name="Arachchi H.M."/>
            <person name="Berlin A."/>
            <person name="Brown A."/>
            <person name="Chapman S.B."/>
            <person name="Chen Z."/>
            <person name="Dunbar C."/>
            <person name="Freedman E."/>
            <person name="Gearin G."/>
            <person name="Goldberg J."/>
            <person name="Griggs A."/>
            <person name="Gujja S."/>
            <person name="Heiman D."/>
            <person name="Howarth C."/>
            <person name="Larson L."/>
            <person name="Lui A."/>
            <person name="MacDonald P.J.P."/>
            <person name="Montmayeur A."/>
            <person name="Murphy C."/>
            <person name="Neiman D."/>
            <person name="Pearson M."/>
            <person name="Priest M."/>
            <person name="Roberts A."/>
            <person name="Saif S."/>
            <person name="Shea T."/>
            <person name="Shenoy N."/>
            <person name="Sisk P."/>
            <person name="Stolte C."/>
            <person name="Sykes S."/>
            <person name="Wortman J."/>
            <person name="Nusbaum C."/>
            <person name="Birren B."/>
        </authorList>
    </citation>
    <scope>NUCLEOTIDE SEQUENCE [LARGE SCALE GENOMIC DNA]</scope>
    <source>
        <strain evidence="11 12">7_3_47FAA</strain>
    </source>
</reference>
<dbReference type="Gene3D" id="3.40.50.300">
    <property type="entry name" value="P-loop containing nucleotide triphosphate hydrolases"/>
    <property type="match status" value="1"/>
</dbReference>
<feature type="domain" description="DNA polymerase III delta subunit-like C-terminal" evidence="10">
    <location>
        <begin position="214"/>
        <end position="334"/>
    </location>
</feature>
<dbReference type="Pfam" id="PF21694">
    <property type="entry name" value="DNA_pol3_delta_C"/>
    <property type="match status" value="1"/>
</dbReference>
<organism evidence="11 12">
    <name type="scientific">Bacillus smithii 7_3_47FAA</name>
    <dbReference type="NCBI Taxonomy" id="665952"/>
    <lineage>
        <taxon>Bacteria</taxon>
        <taxon>Bacillati</taxon>
        <taxon>Bacillota</taxon>
        <taxon>Bacilli</taxon>
        <taxon>Bacillales</taxon>
        <taxon>Bacillaceae</taxon>
        <taxon>Bacillus</taxon>
    </lineage>
</organism>
<gene>
    <name evidence="11" type="ORF">HMPREF1015_00338</name>
</gene>
<dbReference type="Pfam" id="PF06144">
    <property type="entry name" value="DNA_pol3_delta"/>
    <property type="match status" value="1"/>
</dbReference>
<dbReference type="InterPro" id="IPR027417">
    <property type="entry name" value="P-loop_NTPase"/>
</dbReference>
<evidence type="ECO:0000256" key="6">
    <source>
        <dbReference type="ARBA" id="ARBA00022932"/>
    </source>
</evidence>
<feature type="domain" description="DNA polymerase III delta N-terminal" evidence="9">
    <location>
        <begin position="16"/>
        <end position="142"/>
    </location>
</feature>
<dbReference type="RefSeq" id="WP_003355424.1">
    <property type="nucleotide sequence ID" value="NZ_JH414764.1"/>
</dbReference>